<accession>A0A1F6V7Z3</accession>
<dbReference type="Proteomes" id="UP000177370">
    <property type="component" value="Unassembled WGS sequence"/>
</dbReference>
<dbReference type="Pfam" id="PF20803">
    <property type="entry name" value="PaaX_M"/>
    <property type="match status" value="1"/>
</dbReference>
<keyword evidence="1" id="KW-0175">Coiled coil</keyword>
<feature type="domain" description="Transcriptional repressor PaaX-like central Cas2-like" evidence="2">
    <location>
        <begin position="117"/>
        <end position="184"/>
    </location>
</feature>
<comment type="caution">
    <text evidence="3">The sequence shown here is derived from an EMBL/GenBank/DDBJ whole genome shotgun (WGS) entry which is preliminary data.</text>
</comment>
<evidence type="ECO:0000259" key="2">
    <source>
        <dbReference type="Pfam" id="PF20803"/>
    </source>
</evidence>
<feature type="coiled-coil region" evidence="1">
    <location>
        <begin position="43"/>
        <end position="73"/>
    </location>
</feature>
<reference evidence="3 4" key="1">
    <citation type="journal article" date="2016" name="Nat. Commun.">
        <title>Thousands of microbial genomes shed light on interconnected biogeochemical processes in an aquifer system.</title>
        <authorList>
            <person name="Anantharaman K."/>
            <person name="Brown C.T."/>
            <person name="Hug L.A."/>
            <person name="Sharon I."/>
            <person name="Castelle C.J."/>
            <person name="Probst A.J."/>
            <person name="Thomas B.C."/>
            <person name="Singh A."/>
            <person name="Wilkins M.J."/>
            <person name="Karaoz U."/>
            <person name="Brodie E.L."/>
            <person name="Williams K.H."/>
            <person name="Hubbard S.S."/>
            <person name="Banfield J.F."/>
        </authorList>
    </citation>
    <scope>NUCLEOTIDE SEQUENCE [LARGE SCALE GENOMIC DNA]</scope>
</reference>
<evidence type="ECO:0000313" key="3">
    <source>
        <dbReference type="EMBL" id="OGI65604.1"/>
    </source>
</evidence>
<gene>
    <name evidence="3" type="ORF">A2647_01745</name>
</gene>
<name>A0A1F6V7Z3_9BACT</name>
<dbReference type="SUPFAM" id="SSF143430">
    <property type="entry name" value="TTP0101/SSO1404-like"/>
    <property type="match status" value="1"/>
</dbReference>
<dbReference type="InterPro" id="IPR048846">
    <property type="entry name" value="PaaX-like_central"/>
</dbReference>
<sequence>MRGEIIYKILNFLKNGARNQIDFANAFLRTGYGATSGKINYELRKIQNKRSEKEQQRNRILKLQKYLSKLKHDGLIFESKSRRIYLSEMGKKKLNNFQNQVSSDKYLHNKKTSEKVTVVSYDIPIVFNKERRILRDILRTLGFNLVHKSVWVGKVALPERFIIDLGRLRIIDYVEILEVTKNGTLKSKN</sequence>
<evidence type="ECO:0000256" key="1">
    <source>
        <dbReference type="SAM" id="Coils"/>
    </source>
</evidence>
<protein>
    <recommendedName>
        <fullName evidence="2">Transcriptional repressor PaaX-like central Cas2-like domain-containing protein</fullName>
    </recommendedName>
</protein>
<dbReference type="AlphaFoldDB" id="A0A1F6V7Z3"/>
<evidence type="ECO:0000313" key="4">
    <source>
        <dbReference type="Proteomes" id="UP000177370"/>
    </source>
</evidence>
<dbReference type="EMBL" id="MFTP01000016">
    <property type="protein sequence ID" value="OGI65604.1"/>
    <property type="molecule type" value="Genomic_DNA"/>
</dbReference>
<proteinExistence type="predicted"/>
<organism evidence="3 4">
    <name type="scientific">Candidatus Nomurabacteria bacterium RIFCSPHIGHO2_01_FULL_40_24b</name>
    <dbReference type="NCBI Taxonomy" id="1801739"/>
    <lineage>
        <taxon>Bacteria</taxon>
        <taxon>Candidatus Nomuraibacteriota</taxon>
    </lineage>
</organism>